<keyword evidence="3 7" id="KW-0227">DNA damage</keyword>
<evidence type="ECO:0000256" key="4">
    <source>
        <dbReference type="ARBA" id="ARBA00023172"/>
    </source>
</evidence>
<reference evidence="9" key="1">
    <citation type="submission" date="2015-06" db="UniProtKB">
        <authorList>
            <consortium name="EnsemblPlants"/>
        </authorList>
    </citation>
    <scope>IDENTIFICATION</scope>
</reference>
<evidence type="ECO:0000256" key="2">
    <source>
        <dbReference type="ARBA" id="ARBA00008997"/>
    </source>
</evidence>
<comment type="similarity">
    <text evidence="2 7">Belongs to the NSE4 family.</text>
</comment>
<keyword evidence="4 7" id="KW-0233">DNA recombination</keyword>
<dbReference type="InterPro" id="IPR014854">
    <property type="entry name" value="Nse4_C"/>
</dbReference>
<dbReference type="PANTHER" id="PTHR16140">
    <property type="entry name" value="NON-STRUCTURAL MAINTENANCE OF CHROMOSOMES ELEMENT 4"/>
    <property type="match status" value="1"/>
</dbReference>
<name>I1PJ75_ORYGL</name>
<dbReference type="GeneID" id="127770123"/>
<proteinExistence type="inferred from homology"/>
<dbReference type="EnsemblPlants" id="ORGLA04G0024400.1">
    <property type="protein sequence ID" value="ORGLA04G0024400.1"/>
    <property type="gene ID" value="ORGLA04G0024400"/>
</dbReference>
<comment type="subunit">
    <text evidence="7">Component of the SMC5-SMC6 complex.</text>
</comment>
<dbReference type="AlphaFoldDB" id="I1PJ75"/>
<protein>
    <recommendedName>
        <fullName evidence="7">Non-structural maintenance of chromosomes element 4</fullName>
    </recommendedName>
</protein>
<comment type="subcellular location">
    <subcellularLocation>
        <location evidence="1 7">Nucleus</location>
    </subcellularLocation>
</comment>
<dbReference type="Gramene" id="ORGLA04G0024400.1">
    <property type="protein sequence ID" value="ORGLA04G0024400.1"/>
    <property type="gene ID" value="ORGLA04G0024400"/>
</dbReference>
<evidence type="ECO:0000256" key="3">
    <source>
        <dbReference type="ARBA" id="ARBA00022763"/>
    </source>
</evidence>
<sequence>MSGSSVYPEADSAVQVYPEAELDDLTCGDENMLAMFNVLKNKKSARLENLVLARNSFSRTVYNINTFSNLVYVGRVQITVDGDGRHIVYPRNAPTTEDIASGKVKNNHFIIRTDFRDWQMMKDMVVDGEELMHGPQLTTHGTNASNTPPIVVIQDEEAAATTTCEKMEMQEARHKLNRSLFQDDDK</sequence>
<dbReference type="RefSeq" id="XP_052151758.1">
    <property type="nucleotide sequence ID" value="XM_052295798.1"/>
</dbReference>
<dbReference type="Proteomes" id="UP000007306">
    <property type="component" value="Chromosome 4"/>
</dbReference>
<dbReference type="GO" id="GO:0006281">
    <property type="term" value="P:DNA repair"/>
    <property type="evidence" value="ECO:0007669"/>
    <property type="project" value="UniProtKB-UniRule"/>
</dbReference>
<reference evidence="9 10" key="2">
    <citation type="submission" date="2018-04" db="EMBL/GenBank/DDBJ databases">
        <title>OglaRS2 (Oryza glaberrima Reference Sequence Version 2).</title>
        <authorList>
            <person name="Zhang J."/>
            <person name="Kudrna D."/>
            <person name="Lee S."/>
            <person name="Talag J."/>
            <person name="Rajasekar S."/>
            <person name="Wing R.A."/>
        </authorList>
    </citation>
    <scope>NUCLEOTIDE SEQUENCE [LARGE SCALE GENOMIC DNA]</scope>
    <source>
        <strain evidence="9 10">cv. IRGC 96717</strain>
    </source>
</reference>
<gene>
    <name evidence="9" type="primary">LOC127770123</name>
</gene>
<dbReference type="GO" id="GO:0006310">
    <property type="term" value="P:DNA recombination"/>
    <property type="evidence" value="ECO:0007669"/>
    <property type="project" value="UniProtKB-UniRule"/>
</dbReference>
<evidence type="ECO:0000313" key="9">
    <source>
        <dbReference type="EnsemblPlants" id="ORGLA04G0024400.1"/>
    </source>
</evidence>
<dbReference type="GO" id="GO:0005634">
    <property type="term" value="C:nucleus"/>
    <property type="evidence" value="ECO:0007669"/>
    <property type="project" value="UniProtKB-SubCell"/>
</dbReference>
<feature type="domain" description="Non-structural maintenance of chromosome element 4 C-terminal" evidence="8">
    <location>
        <begin position="46"/>
        <end position="131"/>
    </location>
</feature>
<dbReference type="STRING" id="4538.I1PJ75"/>
<dbReference type="PANTHER" id="PTHR16140:SF0">
    <property type="entry name" value="NON-STRUCTURAL MAINTENANCE OF CHROMOSOMES ELEMENT 4"/>
    <property type="match status" value="1"/>
</dbReference>
<evidence type="ECO:0000256" key="1">
    <source>
        <dbReference type="ARBA" id="ARBA00004123"/>
    </source>
</evidence>
<dbReference type="Pfam" id="PF08743">
    <property type="entry name" value="Nse4_C"/>
    <property type="match status" value="1"/>
</dbReference>
<keyword evidence="6 7" id="KW-0539">Nucleus</keyword>
<evidence type="ECO:0000256" key="5">
    <source>
        <dbReference type="ARBA" id="ARBA00023204"/>
    </source>
</evidence>
<comment type="function">
    <text evidence="7">Component of the SMC5-SMC6 complex, that promotes sister chromatid alignment after DNA damage and facilitates double-stranded DNA breaks (DSBs) repair via homologous recombination between sister chromatids.</text>
</comment>
<dbReference type="KEGG" id="ogl:127770123"/>
<evidence type="ECO:0000313" key="10">
    <source>
        <dbReference type="Proteomes" id="UP000007306"/>
    </source>
</evidence>
<dbReference type="InterPro" id="IPR027786">
    <property type="entry name" value="Nse4/EID"/>
</dbReference>
<dbReference type="eggNOG" id="KOG2866">
    <property type="taxonomic scope" value="Eukaryota"/>
</dbReference>
<accession>I1PJ75</accession>
<evidence type="ECO:0000259" key="8">
    <source>
        <dbReference type="Pfam" id="PF08743"/>
    </source>
</evidence>
<keyword evidence="5 7" id="KW-0234">DNA repair</keyword>
<dbReference type="HOGENOM" id="CLU_134058_0_0_1"/>
<organism evidence="9 10">
    <name type="scientific">Oryza glaberrima</name>
    <name type="common">African rice</name>
    <dbReference type="NCBI Taxonomy" id="4538"/>
    <lineage>
        <taxon>Eukaryota</taxon>
        <taxon>Viridiplantae</taxon>
        <taxon>Streptophyta</taxon>
        <taxon>Embryophyta</taxon>
        <taxon>Tracheophyta</taxon>
        <taxon>Spermatophyta</taxon>
        <taxon>Magnoliopsida</taxon>
        <taxon>Liliopsida</taxon>
        <taxon>Poales</taxon>
        <taxon>Poaceae</taxon>
        <taxon>BOP clade</taxon>
        <taxon>Oryzoideae</taxon>
        <taxon>Oryzeae</taxon>
        <taxon>Oryzinae</taxon>
        <taxon>Oryza</taxon>
    </lineage>
</organism>
<evidence type="ECO:0000256" key="6">
    <source>
        <dbReference type="ARBA" id="ARBA00023242"/>
    </source>
</evidence>
<evidence type="ECO:0000256" key="7">
    <source>
        <dbReference type="RuleBase" id="RU365071"/>
    </source>
</evidence>
<dbReference type="GO" id="GO:0030915">
    <property type="term" value="C:Smc5-Smc6 complex"/>
    <property type="evidence" value="ECO:0007669"/>
    <property type="project" value="UniProtKB-UniRule"/>
</dbReference>
<keyword evidence="10" id="KW-1185">Reference proteome</keyword>